<protein>
    <submittedName>
        <fullName evidence="2">Uncharacterized protein</fullName>
    </submittedName>
</protein>
<dbReference type="Proteomes" id="UP001063166">
    <property type="component" value="Unassembled WGS sequence"/>
</dbReference>
<feature type="compositionally biased region" description="Polar residues" evidence="1">
    <location>
        <begin position="142"/>
        <end position="151"/>
    </location>
</feature>
<comment type="caution">
    <text evidence="2">The sequence shown here is derived from an EMBL/GenBank/DDBJ whole genome shotgun (WGS) entry which is preliminary data.</text>
</comment>
<evidence type="ECO:0000313" key="2">
    <source>
        <dbReference type="EMBL" id="GLB35507.1"/>
    </source>
</evidence>
<reference evidence="2" key="1">
    <citation type="submission" date="2022-07" db="EMBL/GenBank/DDBJ databases">
        <title>The genome of Lyophyllum shimeji provides insight into the initial evolution of ectomycorrhizal fungal genome.</title>
        <authorList>
            <person name="Kobayashi Y."/>
            <person name="Shibata T."/>
            <person name="Hirakawa H."/>
            <person name="Shigenobu S."/>
            <person name="Nishiyama T."/>
            <person name="Yamada A."/>
            <person name="Hasebe M."/>
            <person name="Kawaguchi M."/>
        </authorList>
    </citation>
    <scope>NUCLEOTIDE SEQUENCE</scope>
    <source>
        <strain evidence="2">AT787</strain>
    </source>
</reference>
<evidence type="ECO:0000313" key="3">
    <source>
        <dbReference type="Proteomes" id="UP001063166"/>
    </source>
</evidence>
<gene>
    <name evidence="2" type="ORF">LshimejAT787_0210720</name>
</gene>
<organism evidence="2 3">
    <name type="scientific">Lyophyllum shimeji</name>
    <name type="common">Hon-shimeji</name>
    <name type="synonym">Tricholoma shimeji</name>
    <dbReference type="NCBI Taxonomy" id="47721"/>
    <lineage>
        <taxon>Eukaryota</taxon>
        <taxon>Fungi</taxon>
        <taxon>Dikarya</taxon>
        <taxon>Basidiomycota</taxon>
        <taxon>Agaricomycotina</taxon>
        <taxon>Agaricomycetes</taxon>
        <taxon>Agaricomycetidae</taxon>
        <taxon>Agaricales</taxon>
        <taxon>Tricholomatineae</taxon>
        <taxon>Lyophyllaceae</taxon>
        <taxon>Lyophyllum</taxon>
    </lineage>
</organism>
<sequence length="182" mass="19801">MFINFLSPDVVLLANCQTSELLEPLDILEDEDSVTTGIHVFDSYTTESLLFAGSEGLPVLKHKVAFWSSCRSLEVDTFETLNDSLVRCLGNGNLALPEDDAGMLEVDSDIVVATPRKNRALTLDLENLKKPTGAQTRERTSLRTPTFTRASGSPMGRKSSLMGSSLSPCSMRFPVNRVAAAC</sequence>
<dbReference type="AlphaFoldDB" id="A0A9P3PHI9"/>
<evidence type="ECO:0000256" key="1">
    <source>
        <dbReference type="SAM" id="MobiDB-lite"/>
    </source>
</evidence>
<name>A0A9P3PHI9_LYOSH</name>
<proteinExistence type="predicted"/>
<feature type="region of interest" description="Disordered" evidence="1">
    <location>
        <begin position="130"/>
        <end position="163"/>
    </location>
</feature>
<dbReference type="EMBL" id="BRPK01000002">
    <property type="protein sequence ID" value="GLB35507.1"/>
    <property type="molecule type" value="Genomic_DNA"/>
</dbReference>
<keyword evidence="3" id="KW-1185">Reference proteome</keyword>
<accession>A0A9P3PHI9</accession>